<feature type="domain" description="Ribosome maturation factor RimP N-terminal" evidence="4">
    <location>
        <begin position="10"/>
        <end position="83"/>
    </location>
</feature>
<dbReference type="GO" id="GO:0005829">
    <property type="term" value="C:cytosol"/>
    <property type="evidence" value="ECO:0007669"/>
    <property type="project" value="TreeGrafter"/>
</dbReference>
<evidence type="ECO:0000256" key="3">
    <source>
        <dbReference type="HAMAP-Rule" id="MF_01077"/>
    </source>
</evidence>
<dbReference type="FunFam" id="3.30.300.70:FF:000001">
    <property type="entry name" value="Ribosome maturation factor RimP"/>
    <property type="match status" value="1"/>
</dbReference>
<dbReference type="InterPro" id="IPR028989">
    <property type="entry name" value="RimP_N"/>
</dbReference>
<dbReference type="Pfam" id="PF02576">
    <property type="entry name" value="RimP_N"/>
    <property type="match status" value="1"/>
</dbReference>
<evidence type="ECO:0000256" key="1">
    <source>
        <dbReference type="ARBA" id="ARBA00022490"/>
    </source>
</evidence>
<dbReference type="SUPFAM" id="SSF74942">
    <property type="entry name" value="YhbC-like, C-terminal domain"/>
    <property type="match status" value="1"/>
</dbReference>
<feature type="domain" description="Ribosome maturation factor RimP C-terminal" evidence="5">
    <location>
        <begin position="86"/>
        <end position="157"/>
    </location>
</feature>
<keyword evidence="2 3" id="KW-0690">Ribosome biogenesis</keyword>
<proteinExistence type="inferred from homology"/>
<dbReference type="InterPro" id="IPR036847">
    <property type="entry name" value="RimP_C_sf"/>
</dbReference>
<dbReference type="Proteomes" id="UP000254575">
    <property type="component" value="Unassembled WGS sequence"/>
</dbReference>
<name>A0A380MX09_9GAMM</name>
<comment type="subcellular location">
    <subcellularLocation>
        <location evidence="3">Cytoplasm</location>
    </subcellularLocation>
</comment>
<dbReference type="SUPFAM" id="SSF75420">
    <property type="entry name" value="YhbC-like, N-terminal domain"/>
    <property type="match status" value="1"/>
</dbReference>
<keyword evidence="7" id="KW-1185">Reference proteome</keyword>
<evidence type="ECO:0000256" key="2">
    <source>
        <dbReference type="ARBA" id="ARBA00022517"/>
    </source>
</evidence>
<organism evidence="6 7">
    <name type="scientific">Suttonella indologenes</name>
    <dbReference type="NCBI Taxonomy" id="13276"/>
    <lineage>
        <taxon>Bacteria</taxon>
        <taxon>Pseudomonadati</taxon>
        <taxon>Pseudomonadota</taxon>
        <taxon>Gammaproteobacteria</taxon>
        <taxon>Cardiobacteriales</taxon>
        <taxon>Cardiobacteriaceae</taxon>
        <taxon>Suttonella</taxon>
    </lineage>
</organism>
<evidence type="ECO:0000259" key="4">
    <source>
        <dbReference type="Pfam" id="PF02576"/>
    </source>
</evidence>
<dbReference type="Pfam" id="PF17384">
    <property type="entry name" value="DUF150_C"/>
    <property type="match status" value="1"/>
</dbReference>
<dbReference type="HAMAP" id="MF_01077">
    <property type="entry name" value="RimP"/>
    <property type="match status" value="1"/>
</dbReference>
<evidence type="ECO:0000313" key="7">
    <source>
        <dbReference type="Proteomes" id="UP000254575"/>
    </source>
</evidence>
<protein>
    <recommendedName>
        <fullName evidence="3">Ribosome maturation factor RimP</fullName>
    </recommendedName>
</protein>
<reference evidence="6 7" key="1">
    <citation type="submission" date="2018-06" db="EMBL/GenBank/DDBJ databases">
        <authorList>
            <consortium name="Pathogen Informatics"/>
            <person name="Doyle S."/>
        </authorList>
    </citation>
    <scope>NUCLEOTIDE SEQUENCE [LARGE SCALE GENOMIC DNA]</scope>
    <source>
        <strain evidence="6 7">NCTC10717</strain>
    </source>
</reference>
<dbReference type="InterPro" id="IPR028998">
    <property type="entry name" value="RimP_C"/>
</dbReference>
<accession>A0A380MX09</accession>
<gene>
    <name evidence="3 6" type="primary">rimP</name>
    <name evidence="6" type="ORF">NCTC10717_01188</name>
</gene>
<dbReference type="Gene3D" id="3.30.300.70">
    <property type="entry name" value="RimP-like superfamily, N-terminal"/>
    <property type="match status" value="1"/>
</dbReference>
<evidence type="ECO:0000259" key="5">
    <source>
        <dbReference type="Pfam" id="PF17384"/>
    </source>
</evidence>
<dbReference type="GO" id="GO:0000028">
    <property type="term" value="P:ribosomal small subunit assembly"/>
    <property type="evidence" value="ECO:0007669"/>
    <property type="project" value="TreeGrafter"/>
</dbReference>
<dbReference type="PANTHER" id="PTHR33867:SF1">
    <property type="entry name" value="RIBOSOME MATURATION FACTOR RIMP"/>
    <property type="match status" value="1"/>
</dbReference>
<dbReference type="InterPro" id="IPR035956">
    <property type="entry name" value="RimP_N_sf"/>
</dbReference>
<keyword evidence="1 3" id="KW-0963">Cytoplasm</keyword>
<dbReference type="NCBIfam" id="NF000927">
    <property type="entry name" value="PRK00092.1-1"/>
    <property type="match status" value="1"/>
</dbReference>
<dbReference type="PANTHER" id="PTHR33867">
    <property type="entry name" value="RIBOSOME MATURATION FACTOR RIMP"/>
    <property type="match status" value="1"/>
</dbReference>
<comment type="function">
    <text evidence="3">Required for maturation of 30S ribosomal subunits.</text>
</comment>
<dbReference type="GO" id="GO:0006412">
    <property type="term" value="P:translation"/>
    <property type="evidence" value="ECO:0007669"/>
    <property type="project" value="TreeGrafter"/>
</dbReference>
<evidence type="ECO:0000313" key="6">
    <source>
        <dbReference type="EMBL" id="SUO96812.1"/>
    </source>
</evidence>
<dbReference type="CDD" id="cd01734">
    <property type="entry name" value="YlxS_C"/>
    <property type="match status" value="1"/>
</dbReference>
<dbReference type="Gene3D" id="2.30.30.180">
    <property type="entry name" value="Ribosome maturation factor RimP, C-terminal domain"/>
    <property type="match status" value="1"/>
</dbReference>
<dbReference type="InterPro" id="IPR003728">
    <property type="entry name" value="Ribosome_maturation_RimP"/>
</dbReference>
<comment type="similarity">
    <text evidence="3">Belongs to the RimP family.</text>
</comment>
<sequence length="157" mass="17818">MTREEAVTELLQPVVESMGYEWWGVEYHHNSVHSILRVYVDKPEGGIGIDEIVEITDQLNPVLDVENPIATAYTFEVSSPGMDRPLYTLAQYTRYIGETLKLQTRQAINGQRKFTGVLQTVDEQAQEITLHFPQAKTGAQQVLPFAAIEKARIEPRF</sequence>
<dbReference type="EMBL" id="UHIA01000004">
    <property type="protein sequence ID" value="SUO96812.1"/>
    <property type="molecule type" value="Genomic_DNA"/>
</dbReference>
<dbReference type="AlphaFoldDB" id="A0A380MX09"/>